<feature type="transmembrane region" description="Helical" evidence="1">
    <location>
        <begin position="12"/>
        <end position="36"/>
    </location>
</feature>
<evidence type="ECO:0000313" key="2">
    <source>
        <dbReference type="EMBL" id="XBY45620.1"/>
    </source>
</evidence>
<proteinExistence type="predicted"/>
<gene>
    <name evidence="2" type="ORF">ABS361_04910</name>
</gene>
<dbReference type="Pfam" id="PF05437">
    <property type="entry name" value="AzlD"/>
    <property type="match status" value="1"/>
</dbReference>
<feature type="transmembrane region" description="Helical" evidence="1">
    <location>
        <begin position="48"/>
        <end position="68"/>
    </location>
</feature>
<reference evidence="2" key="1">
    <citation type="submission" date="2024-06" db="EMBL/GenBank/DDBJ databases">
        <title>Methylostella associata gen. nov., sp. nov., a novel Ancalomicrobiaceae-affiliated facultatively methylotrophic bacteria that feed on methanotrophs of the genus Methylococcus.</title>
        <authorList>
            <person name="Saltykova V."/>
            <person name="Danilova O.V."/>
            <person name="Oshkin I.Y."/>
            <person name="Belova S.E."/>
            <person name="Pimenov N.V."/>
            <person name="Dedysh S.N."/>
        </authorList>
    </citation>
    <scope>NUCLEOTIDE SEQUENCE</scope>
    <source>
        <strain evidence="2">S20</strain>
    </source>
</reference>
<feature type="transmembrane region" description="Helical" evidence="1">
    <location>
        <begin position="74"/>
        <end position="92"/>
    </location>
</feature>
<keyword evidence="1" id="KW-1133">Transmembrane helix</keyword>
<feature type="transmembrane region" description="Helical" evidence="1">
    <location>
        <begin position="99"/>
        <end position="117"/>
    </location>
</feature>
<name>A0AAU7XFA0_9HYPH</name>
<dbReference type="InterPro" id="IPR008407">
    <property type="entry name" value="Brnchd-chn_aa_trnsp_AzlD"/>
</dbReference>
<keyword evidence="1" id="KW-0472">Membrane</keyword>
<dbReference type="AlphaFoldDB" id="A0AAU7XFA0"/>
<dbReference type="EMBL" id="CP158568">
    <property type="protein sequence ID" value="XBY45620.1"/>
    <property type="molecule type" value="Genomic_DNA"/>
</dbReference>
<sequence length="119" mass="12761">MNPTFTSIDAPWWPAVYILIAGFVANDIWRILGVVFSGRMREDSEIFGFVKAVATALVAGVIAELILFPGGSLARAPLWLRVGAAVIGFAAYRLGSNRILVGVVAGEVVFVIGWWLVVG</sequence>
<accession>A0AAU7XFA0</accession>
<evidence type="ECO:0000256" key="1">
    <source>
        <dbReference type="SAM" id="Phobius"/>
    </source>
</evidence>
<dbReference type="RefSeq" id="WP_407050712.1">
    <property type="nucleotide sequence ID" value="NZ_CP158568.1"/>
</dbReference>
<dbReference type="KEGG" id="mflg:ABS361_04910"/>
<protein>
    <submittedName>
        <fullName evidence="2">AzlD domain-containing protein</fullName>
    </submittedName>
</protein>
<keyword evidence="1" id="KW-0812">Transmembrane</keyword>
<organism evidence="2">
    <name type="scientific">Methyloraptor flagellatus</name>
    <dbReference type="NCBI Taxonomy" id="3162530"/>
    <lineage>
        <taxon>Bacteria</taxon>
        <taxon>Pseudomonadati</taxon>
        <taxon>Pseudomonadota</taxon>
        <taxon>Alphaproteobacteria</taxon>
        <taxon>Hyphomicrobiales</taxon>
        <taxon>Ancalomicrobiaceae</taxon>
        <taxon>Methyloraptor</taxon>
    </lineage>
</organism>